<reference evidence="1" key="1">
    <citation type="submission" date="2016-02" db="EMBL/GenBank/DDBJ databases">
        <title>WGS assembly of Manihot esculenta.</title>
        <authorList>
            <person name="Bredeson J.V."/>
            <person name="Prochnik S.E."/>
            <person name="Lyons J.B."/>
            <person name="Schmutz J."/>
            <person name="Grimwood J."/>
            <person name="Vrebalov J."/>
            <person name="Bart R.S."/>
            <person name="Amuge T."/>
            <person name="Ferguson M.E."/>
            <person name="Green R."/>
            <person name="Putnam N."/>
            <person name="Stites J."/>
            <person name="Rounsley S."/>
            <person name="Rokhsar D.S."/>
        </authorList>
    </citation>
    <scope>NUCLEOTIDE SEQUENCE [LARGE SCALE GENOMIC DNA]</scope>
    <source>
        <tissue evidence="1">Leaf</tissue>
    </source>
</reference>
<sequence>MDEQLFHLVEQLHESDQTSKGKKGKILDSLPFLSVCNRRWFPQLHNNNYVTC</sequence>
<dbReference type="EMBL" id="CM004396">
    <property type="protein sequence ID" value="OAY40020.1"/>
    <property type="molecule type" value="Genomic_DNA"/>
</dbReference>
<accession>A0A2C9V660</accession>
<proteinExistence type="predicted"/>
<name>A0A2C9V660_MANES</name>
<evidence type="ECO:0000313" key="1">
    <source>
        <dbReference type="EMBL" id="OAY40020.1"/>
    </source>
</evidence>
<gene>
    <name evidence="1" type="ORF">MANES_10G142500</name>
</gene>
<protein>
    <submittedName>
        <fullName evidence="1">Uncharacterized protein</fullName>
    </submittedName>
</protein>
<organism evidence="1">
    <name type="scientific">Manihot esculenta</name>
    <name type="common">Cassava</name>
    <name type="synonym">Jatropha manihot</name>
    <dbReference type="NCBI Taxonomy" id="3983"/>
    <lineage>
        <taxon>Eukaryota</taxon>
        <taxon>Viridiplantae</taxon>
        <taxon>Streptophyta</taxon>
        <taxon>Embryophyta</taxon>
        <taxon>Tracheophyta</taxon>
        <taxon>Spermatophyta</taxon>
        <taxon>Magnoliopsida</taxon>
        <taxon>eudicotyledons</taxon>
        <taxon>Gunneridae</taxon>
        <taxon>Pentapetalae</taxon>
        <taxon>rosids</taxon>
        <taxon>fabids</taxon>
        <taxon>Malpighiales</taxon>
        <taxon>Euphorbiaceae</taxon>
        <taxon>Crotonoideae</taxon>
        <taxon>Manihoteae</taxon>
        <taxon>Manihot</taxon>
    </lineage>
</organism>
<dbReference type="AlphaFoldDB" id="A0A2C9V660"/>